<organism evidence="1 2">
    <name type="scientific">Babesia duncani</name>
    <dbReference type="NCBI Taxonomy" id="323732"/>
    <lineage>
        <taxon>Eukaryota</taxon>
        <taxon>Sar</taxon>
        <taxon>Alveolata</taxon>
        <taxon>Apicomplexa</taxon>
        <taxon>Aconoidasida</taxon>
        <taxon>Piroplasmida</taxon>
        <taxon>Babesiidae</taxon>
        <taxon>Babesia</taxon>
    </lineage>
</organism>
<dbReference type="KEGG" id="bdw:94336095"/>
<dbReference type="GeneID" id="94336095"/>
<accession>A0AAD9PKJ0</accession>
<comment type="caution">
    <text evidence="1">The sequence shown here is derived from an EMBL/GenBank/DDBJ whole genome shotgun (WGS) entry which is preliminary data.</text>
</comment>
<evidence type="ECO:0000313" key="1">
    <source>
        <dbReference type="EMBL" id="KAK2196550.1"/>
    </source>
</evidence>
<evidence type="ECO:0000313" key="2">
    <source>
        <dbReference type="Proteomes" id="UP001214638"/>
    </source>
</evidence>
<dbReference type="Proteomes" id="UP001214638">
    <property type="component" value="Unassembled WGS sequence"/>
</dbReference>
<gene>
    <name evidence="1" type="ORF">BdWA1_001797</name>
</gene>
<dbReference type="EMBL" id="JALLKP010000002">
    <property type="protein sequence ID" value="KAK2196550.1"/>
    <property type="molecule type" value="Genomic_DNA"/>
</dbReference>
<sequence>MVNLKIKHMYQLQRPFKIASKSFNNRCCVFYIINTSIKYTWGCPQHLLFQPLHKQTPHYNRSAILPQRFSKFLRRSPPMCNFLQICTLSRSVPLHPSNLFKIDEKDEISF</sequence>
<protein>
    <submittedName>
        <fullName evidence="1">Uncharacterized protein</fullName>
    </submittedName>
</protein>
<keyword evidence="2" id="KW-1185">Reference proteome</keyword>
<dbReference type="AlphaFoldDB" id="A0AAD9PKJ0"/>
<dbReference type="RefSeq" id="XP_067803392.1">
    <property type="nucleotide sequence ID" value="XM_067946828.1"/>
</dbReference>
<name>A0AAD9PKJ0_9APIC</name>
<reference evidence="1" key="1">
    <citation type="journal article" date="2023" name="Nat. Microbiol.">
        <title>Babesia duncani multi-omics identifies virulence factors and drug targets.</title>
        <authorList>
            <person name="Singh P."/>
            <person name="Lonardi S."/>
            <person name="Liang Q."/>
            <person name="Vydyam P."/>
            <person name="Khabirova E."/>
            <person name="Fang T."/>
            <person name="Gihaz S."/>
            <person name="Thekkiniath J."/>
            <person name="Munshi M."/>
            <person name="Abel S."/>
            <person name="Ciampossin L."/>
            <person name="Batugedara G."/>
            <person name="Gupta M."/>
            <person name="Lu X.M."/>
            <person name="Lenz T."/>
            <person name="Chakravarty S."/>
            <person name="Cornillot E."/>
            <person name="Hu Y."/>
            <person name="Ma W."/>
            <person name="Gonzalez L.M."/>
            <person name="Sanchez S."/>
            <person name="Estrada K."/>
            <person name="Sanchez-Flores A."/>
            <person name="Montero E."/>
            <person name="Harb O.S."/>
            <person name="Le Roch K.G."/>
            <person name="Mamoun C.B."/>
        </authorList>
    </citation>
    <scope>NUCLEOTIDE SEQUENCE</scope>
    <source>
        <strain evidence="1">WA1</strain>
    </source>
</reference>
<proteinExistence type="predicted"/>